<organism evidence="3 4">
    <name type="scientific">Roseomonas acroporae</name>
    <dbReference type="NCBI Taxonomy" id="2937791"/>
    <lineage>
        <taxon>Bacteria</taxon>
        <taxon>Pseudomonadati</taxon>
        <taxon>Pseudomonadota</taxon>
        <taxon>Alphaproteobacteria</taxon>
        <taxon>Acetobacterales</taxon>
        <taxon>Roseomonadaceae</taxon>
        <taxon>Roseomonas</taxon>
    </lineage>
</organism>
<dbReference type="Gene3D" id="3.40.190.150">
    <property type="entry name" value="Bordetella uptake gene, domain 1"/>
    <property type="match status" value="1"/>
</dbReference>
<sequence length="335" mass="34647">MTLPRRALLADGLRALLLAVLAGRAARAQPGHAPAGAPNRTVTLLVGYPPGGQTDFIARLAAPGLAAALGQTVVVENRTGAGGNIATEATLRARPDGATLLAGNGTPVTINPHTFPNLGFDPLRLVPVGMMLESPLVLNVHASVPATDAKGFSEWCKAQPGGPNYGSVGAGSLSHVAMELFRARMGIPEMTHIPYRGAGPANQDFVAGRFSAMFDGISPALPFIRAGQTHGVLVTGERRSDVLPGVATAAEQGLDDFVFSNWIGLFAPPGTPAATVHALNAALNAVLAEPAIRGRITAQGDLPGGGTPEALGAVVRRDDERWGRVVRDHHIRADQ</sequence>
<dbReference type="Gene3D" id="3.40.190.10">
    <property type="entry name" value="Periplasmic binding protein-like II"/>
    <property type="match status" value="1"/>
</dbReference>
<name>A0A9X1Y879_9PROT</name>
<evidence type="ECO:0000256" key="1">
    <source>
        <dbReference type="ARBA" id="ARBA00006987"/>
    </source>
</evidence>
<dbReference type="PIRSF" id="PIRSF017082">
    <property type="entry name" value="YflP"/>
    <property type="match status" value="1"/>
</dbReference>
<dbReference type="EMBL" id="JALPRX010000071">
    <property type="protein sequence ID" value="MCK8785944.1"/>
    <property type="molecule type" value="Genomic_DNA"/>
</dbReference>
<reference evidence="3" key="1">
    <citation type="submission" date="2022-04" db="EMBL/GenBank/DDBJ databases">
        <title>Roseomonas acroporae sp. nov., isolated from coral Acropora digitifera.</title>
        <authorList>
            <person name="Sun H."/>
        </authorList>
    </citation>
    <scope>NUCLEOTIDE SEQUENCE</scope>
    <source>
        <strain evidence="3">NAR14</strain>
    </source>
</reference>
<protein>
    <submittedName>
        <fullName evidence="3">Tripartite tricarboxylate transporter substrate binding protein</fullName>
    </submittedName>
</protein>
<gene>
    <name evidence="3" type="ORF">M0638_16315</name>
</gene>
<dbReference type="PROSITE" id="PS51318">
    <property type="entry name" value="TAT"/>
    <property type="match status" value="1"/>
</dbReference>
<evidence type="ECO:0000313" key="4">
    <source>
        <dbReference type="Proteomes" id="UP001139516"/>
    </source>
</evidence>
<dbReference type="RefSeq" id="WP_248668064.1">
    <property type="nucleotide sequence ID" value="NZ_JALPRX010000071.1"/>
</dbReference>
<keyword evidence="4" id="KW-1185">Reference proteome</keyword>
<comment type="similarity">
    <text evidence="1">Belongs to the UPF0065 (bug) family.</text>
</comment>
<dbReference type="Proteomes" id="UP001139516">
    <property type="component" value="Unassembled WGS sequence"/>
</dbReference>
<feature type="signal peptide" evidence="2">
    <location>
        <begin position="1"/>
        <end position="28"/>
    </location>
</feature>
<accession>A0A9X1Y879</accession>
<dbReference type="InterPro" id="IPR006311">
    <property type="entry name" value="TAT_signal"/>
</dbReference>
<evidence type="ECO:0000313" key="3">
    <source>
        <dbReference type="EMBL" id="MCK8785944.1"/>
    </source>
</evidence>
<dbReference type="InterPro" id="IPR042100">
    <property type="entry name" value="Bug_dom1"/>
</dbReference>
<dbReference type="CDD" id="cd07012">
    <property type="entry name" value="PBP2_Bug_TTT"/>
    <property type="match status" value="1"/>
</dbReference>
<dbReference type="AlphaFoldDB" id="A0A9X1Y879"/>
<feature type="chain" id="PRO_5040880517" evidence="2">
    <location>
        <begin position="29"/>
        <end position="335"/>
    </location>
</feature>
<dbReference type="InterPro" id="IPR005064">
    <property type="entry name" value="BUG"/>
</dbReference>
<comment type="caution">
    <text evidence="3">The sequence shown here is derived from an EMBL/GenBank/DDBJ whole genome shotgun (WGS) entry which is preliminary data.</text>
</comment>
<evidence type="ECO:0000256" key="2">
    <source>
        <dbReference type="SAM" id="SignalP"/>
    </source>
</evidence>
<dbReference type="PANTHER" id="PTHR42928">
    <property type="entry name" value="TRICARBOXYLATE-BINDING PROTEIN"/>
    <property type="match status" value="1"/>
</dbReference>
<dbReference type="PANTHER" id="PTHR42928:SF5">
    <property type="entry name" value="BLR1237 PROTEIN"/>
    <property type="match status" value="1"/>
</dbReference>
<keyword evidence="2" id="KW-0732">Signal</keyword>
<proteinExistence type="inferred from homology"/>
<dbReference type="Pfam" id="PF03401">
    <property type="entry name" value="TctC"/>
    <property type="match status" value="1"/>
</dbReference>
<dbReference type="SUPFAM" id="SSF53850">
    <property type="entry name" value="Periplasmic binding protein-like II"/>
    <property type="match status" value="1"/>
</dbReference>